<name>A0A316ANY2_9BACT</name>
<dbReference type="EMBL" id="QGDT01000002">
    <property type="protein sequence ID" value="PWJ59178.1"/>
    <property type="molecule type" value="Genomic_DNA"/>
</dbReference>
<keyword evidence="2" id="KW-1185">Reference proteome</keyword>
<sequence length="399" mass="46106">MYKLPPMGPLQAEGSAGKESNLNPNQAMKRYWGFPSGLFVFMMMLWGQPAYSSTPSGPLDKGIPTIREFQITENDTLSYTLKLAFDESGRPQYFYRNIFTPVCYTNECKPVYINFYWDLLGNYQRFDLPKGKILTKVDHDPFMEEDYQKLQEILSKENSIFIDLEMNDLIVEGTDDLSDSVDTKSGATLKTIKNEIIDGAVYTCFTLWKIAHGKIAEVIPGLIHEYEDDMLIHEFLRSSNHHYQNWALDRLFDSQGKVRDTFSEDLMGVMSGKNIFTAKQAWTRVNPSFFENPNRQQWLVRSFDSVPYSTQLVILDKLPKIRFQDGVLARWIDRLPSSNREQREGLVEMLKAQDLSSRSQQQLLAFLDRNDAALTQSCLAVLEQVEHPDPRIIQKLKEY</sequence>
<dbReference type="AlphaFoldDB" id="A0A316ANY2"/>
<evidence type="ECO:0000313" key="2">
    <source>
        <dbReference type="Proteomes" id="UP000245880"/>
    </source>
</evidence>
<protein>
    <submittedName>
        <fullName evidence="1">Uncharacterized protein</fullName>
    </submittedName>
</protein>
<dbReference type="Proteomes" id="UP000245880">
    <property type="component" value="Unassembled WGS sequence"/>
</dbReference>
<organism evidence="1 2">
    <name type="scientific">Dyadobacter jejuensis</name>
    <dbReference type="NCBI Taxonomy" id="1082580"/>
    <lineage>
        <taxon>Bacteria</taxon>
        <taxon>Pseudomonadati</taxon>
        <taxon>Bacteroidota</taxon>
        <taxon>Cytophagia</taxon>
        <taxon>Cytophagales</taxon>
        <taxon>Spirosomataceae</taxon>
        <taxon>Dyadobacter</taxon>
    </lineage>
</organism>
<evidence type="ECO:0000313" key="1">
    <source>
        <dbReference type="EMBL" id="PWJ59178.1"/>
    </source>
</evidence>
<proteinExistence type="predicted"/>
<reference evidence="1 2" key="1">
    <citation type="submission" date="2018-03" db="EMBL/GenBank/DDBJ databases">
        <title>Genomic Encyclopedia of Archaeal and Bacterial Type Strains, Phase II (KMG-II): from individual species to whole genera.</title>
        <authorList>
            <person name="Goeker M."/>
        </authorList>
    </citation>
    <scope>NUCLEOTIDE SEQUENCE [LARGE SCALE GENOMIC DNA]</scope>
    <source>
        <strain evidence="1 2">DSM 100346</strain>
    </source>
</reference>
<comment type="caution">
    <text evidence="1">The sequence shown here is derived from an EMBL/GenBank/DDBJ whole genome shotgun (WGS) entry which is preliminary data.</text>
</comment>
<accession>A0A316ANY2</accession>
<gene>
    <name evidence="1" type="ORF">CLV98_10210</name>
</gene>